<dbReference type="Pfam" id="PF00089">
    <property type="entry name" value="Trypsin"/>
    <property type="match status" value="1"/>
</dbReference>
<dbReference type="EnsemblMetazoa" id="AARA000597-RA">
    <property type="protein sequence ID" value="AARA000597-PA"/>
    <property type="gene ID" value="AARA000597"/>
</dbReference>
<evidence type="ECO:0000256" key="10">
    <source>
        <dbReference type="SAM" id="SignalP"/>
    </source>
</evidence>
<dbReference type="GO" id="GO:0045087">
    <property type="term" value="P:innate immune response"/>
    <property type="evidence" value="ECO:0007669"/>
    <property type="project" value="UniProtKB-KW"/>
</dbReference>
<dbReference type="PROSITE" id="PS50240">
    <property type="entry name" value="TRYPSIN_DOM"/>
    <property type="match status" value="1"/>
</dbReference>
<dbReference type="Pfam" id="PF18322">
    <property type="entry name" value="CLIP_1"/>
    <property type="match status" value="1"/>
</dbReference>
<dbReference type="RefSeq" id="XP_040166168.1">
    <property type="nucleotide sequence ID" value="XM_040310234.1"/>
</dbReference>
<dbReference type="PANTHER" id="PTHR24256">
    <property type="entry name" value="TRYPTASE-RELATED"/>
    <property type="match status" value="1"/>
</dbReference>
<evidence type="ECO:0000256" key="3">
    <source>
        <dbReference type="ARBA" id="ARBA00022588"/>
    </source>
</evidence>
<feature type="compositionally biased region" description="Acidic residues" evidence="9">
    <location>
        <begin position="106"/>
        <end position="116"/>
    </location>
</feature>
<organism evidence="11 12">
    <name type="scientific">Anopheles arabiensis</name>
    <name type="common">Mosquito</name>
    <dbReference type="NCBI Taxonomy" id="7173"/>
    <lineage>
        <taxon>Eukaryota</taxon>
        <taxon>Metazoa</taxon>
        <taxon>Ecdysozoa</taxon>
        <taxon>Arthropoda</taxon>
        <taxon>Hexapoda</taxon>
        <taxon>Insecta</taxon>
        <taxon>Pterygota</taxon>
        <taxon>Neoptera</taxon>
        <taxon>Endopterygota</taxon>
        <taxon>Diptera</taxon>
        <taxon>Nematocera</taxon>
        <taxon>Culicoidea</taxon>
        <taxon>Culicidae</taxon>
        <taxon>Anophelinae</taxon>
        <taxon>Anopheles</taxon>
    </lineage>
</organism>
<dbReference type="AlphaFoldDB" id="A0A182HH94"/>
<dbReference type="PROSITE" id="PS51257">
    <property type="entry name" value="PROKAR_LIPOPROTEIN"/>
    <property type="match status" value="1"/>
</dbReference>
<dbReference type="VEuPathDB" id="VectorBase:AARA21_000533"/>
<feature type="chain" id="PRO_5043377305" evidence="10">
    <location>
        <begin position="40"/>
        <end position="416"/>
    </location>
</feature>
<keyword evidence="12" id="KW-1185">Reference proteome</keyword>
<accession>A0A182HH94</accession>
<keyword evidence="4 10" id="KW-0732">Signal</keyword>
<evidence type="ECO:0000313" key="11">
    <source>
        <dbReference type="EnsemblMetazoa" id="AARA000597-PA"/>
    </source>
</evidence>
<comment type="similarity">
    <text evidence="8">Belongs to the peptidase S1 family. CLIP subfamily.</text>
</comment>
<keyword evidence="6" id="KW-1015">Disulfide bond</keyword>
<dbReference type="KEGG" id="aara:120901889"/>
<sequence length="416" mass="46682">MAFSLRIGIRTTDSKRCLVLVVLVMLLTVLACLPPSVEGNFPVGKFRRCNNNKGICVSREQCLNGQINTVGHMQIEPRLLNDDDIDECDVYGMQCCNLPSTNVPADSDEEEQEEEEKEKKGGTVTTTTTEEPDDPDWSRQCGQRTDVTERADQDGETNRFEFPWSVALFSKAQFFGKVRKEFLCGGTLIDDYLVLTAARCVNQKDRNTLVVQLGRWDLDAGKESRMQEIAVEELIIHRGYVLSSHRHNVALLVLANGAQLGRAANRVCLPDHSVQFGPDTLCYVVGWSNSPSPNTSNRQLKLRSMVAPVQECTATIRRSTGAWDFRLLSENICTTYLDDTVPCERAPGSGFVCESPTLPGQYFLVGIASYAVRQCHKYRAHDVFVHVPDYIEWVDGHVVNQSRQTSFYRPDPISFD</sequence>
<protein>
    <submittedName>
        <fullName evidence="11">Uncharacterized protein</fullName>
    </submittedName>
</protein>
<reference evidence="11" key="1">
    <citation type="submission" date="2022-08" db="UniProtKB">
        <authorList>
            <consortium name="EnsemblMetazoa"/>
        </authorList>
    </citation>
    <scope>IDENTIFICATION</scope>
    <source>
        <strain evidence="11">Dongola</strain>
    </source>
</reference>
<evidence type="ECO:0000256" key="2">
    <source>
        <dbReference type="ARBA" id="ARBA00022525"/>
    </source>
</evidence>
<evidence type="ECO:0000313" key="12">
    <source>
        <dbReference type="Proteomes" id="UP000075840"/>
    </source>
</evidence>
<dbReference type="InterPro" id="IPR009003">
    <property type="entry name" value="Peptidase_S1_PA"/>
</dbReference>
<dbReference type="GO" id="GO:0004252">
    <property type="term" value="F:serine-type endopeptidase activity"/>
    <property type="evidence" value="ECO:0007669"/>
    <property type="project" value="InterPro"/>
</dbReference>
<dbReference type="SUPFAM" id="SSF50494">
    <property type="entry name" value="Trypsin-like serine proteases"/>
    <property type="match status" value="1"/>
</dbReference>
<evidence type="ECO:0000256" key="4">
    <source>
        <dbReference type="ARBA" id="ARBA00022729"/>
    </source>
</evidence>
<proteinExistence type="inferred from homology"/>
<evidence type="ECO:0000256" key="7">
    <source>
        <dbReference type="ARBA" id="ARBA00023180"/>
    </source>
</evidence>
<dbReference type="Proteomes" id="UP000075840">
    <property type="component" value="Unassembled WGS sequence"/>
</dbReference>
<feature type="signal peptide" evidence="10">
    <location>
        <begin position="1"/>
        <end position="39"/>
    </location>
</feature>
<keyword evidence="2" id="KW-0964">Secreted</keyword>
<feature type="compositionally biased region" description="Basic and acidic residues" evidence="9">
    <location>
        <begin position="146"/>
        <end position="155"/>
    </location>
</feature>
<dbReference type="FunFam" id="2.40.10.10:FF:000068">
    <property type="entry name" value="transmembrane protease serine 2"/>
    <property type="match status" value="1"/>
</dbReference>
<evidence type="ECO:0000256" key="6">
    <source>
        <dbReference type="ARBA" id="ARBA00023157"/>
    </source>
</evidence>
<comment type="subcellular location">
    <subcellularLocation>
        <location evidence="1">Secreted</location>
    </subcellularLocation>
</comment>
<dbReference type="Gene3D" id="2.40.10.10">
    <property type="entry name" value="Trypsin-like serine proteases"/>
    <property type="match status" value="1"/>
</dbReference>
<evidence type="ECO:0000256" key="5">
    <source>
        <dbReference type="ARBA" id="ARBA00022859"/>
    </source>
</evidence>
<dbReference type="GO" id="GO:0005576">
    <property type="term" value="C:extracellular region"/>
    <property type="evidence" value="ECO:0007669"/>
    <property type="project" value="UniProtKB-SubCell"/>
</dbReference>
<dbReference type="GeneID" id="120901889"/>
<keyword evidence="3" id="KW-0399">Innate immunity</keyword>
<dbReference type="SMART" id="SM00020">
    <property type="entry name" value="Tryp_SPc"/>
    <property type="match status" value="1"/>
</dbReference>
<evidence type="ECO:0000256" key="9">
    <source>
        <dbReference type="SAM" id="MobiDB-lite"/>
    </source>
</evidence>
<dbReference type="VEuPathDB" id="VectorBase:AARA000597"/>
<name>A0A182HH94_ANOAR</name>
<dbReference type="EMBL" id="APCN01002398">
    <property type="status" value="NOT_ANNOTATED_CDS"/>
    <property type="molecule type" value="Genomic_DNA"/>
</dbReference>
<dbReference type="CDD" id="cd00190">
    <property type="entry name" value="Tryp_SPc"/>
    <property type="match status" value="1"/>
</dbReference>
<dbReference type="InterPro" id="IPR041515">
    <property type="entry name" value="PPAF-2-like_Clip"/>
</dbReference>
<dbReference type="InterPro" id="IPR043504">
    <property type="entry name" value="Peptidase_S1_PA_chymotrypsin"/>
</dbReference>
<keyword evidence="7" id="KW-0325">Glycoprotein</keyword>
<dbReference type="InterPro" id="IPR001254">
    <property type="entry name" value="Trypsin_dom"/>
</dbReference>
<evidence type="ECO:0000256" key="8">
    <source>
        <dbReference type="ARBA" id="ARBA00024195"/>
    </source>
</evidence>
<evidence type="ECO:0000256" key="1">
    <source>
        <dbReference type="ARBA" id="ARBA00004613"/>
    </source>
</evidence>
<keyword evidence="5" id="KW-0391">Immunity</keyword>
<dbReference type="InterPro" id="IPR051487">
    <property type="entry name" value="Ser/Thr_Proteases_Immune/Dev"/>
</dbReference>
<dbReference type="GO" id="GO:0006508">
    <property type="term" value="P:proteolysis"/>
    <property type="evidence" value="ECO:0007669"/>
    <property type="project" value="InterPro"/>
</dbReference>
<feature type="region of interest" description="Disordered" evidence="9">
    <location>
        <begin position="100"/>
        <end position="155"/>
    </location>
</feature>